<dbReference type="OMA" id="CKEARTH"/>
<evidence type="ECO:0000313" key="3">
    <source>
        <dbReference type="Proteomes" id="UP000003163"/>
    </source>
</evidence>
<evidence type="ECO:0000256" key="1">
    <source>
        <dbReference type="SAM" id="MobiDB-lite"/>
    </source>
</evidence>
<dbReference type="OrthoDB" id="2191243at2759"/>
<dbReference type="InterPro" id="IPR036770">
    <property type="entry name" value="Ankyrin_rpt-contain_sf"/>
</dbReference>
<dbReference type="AlphaFoldDB" id="J9DHQ6"/>
<feature type="compositionally biased region" description="Polar residues" evidence="1">
    <location>
        <begin position="373"/>
        <end position="388"/>
    </location>
</feature>
<proteinExistence type="predicted"/>
<dbReference type="Gene3D" id="1.25.40.20">
    <property type="entry name" value="Ankyrin repeat-containing domain"/>
    <property type="match status" value="1"/>
</dbReference>
<feature type="region of interest" description="Disordered" evidence="1">
    <location>
        <begin position="214"/>
        <end position="233"/>
    </location>
</feature>
<keyword evidence="3" id="KW-1185">Reference proteome</keyword>
<dbReference type="EMBL" id="AFBI03000087">
    <property type="protein sequence ID" value="EJW02145.1"/>
    <property type="molecule type" value="Genomic_DNA"/>
</dbReference>
<evidence type="ECO:0000313" key="2">
    <source>
        <dbReference type="EMBL" id="EJW02145.1"/>
    </source>
</evidence>
<dbReference type="InParanoid" id="J9DHQ6"/>
<dbReference type="HOGENOM" id="CLU_345126_0_0_1"/>
<comment type="caution">
    <text evidence="2">The sequence shown here is derived from an EMBL/GenBank/DDBJ whole genome shotgun (WGS) entry which is preliminary data.</text>
</comment>
<organism evidence="2 3">
    <name type="scientific">Edhazardia aedis (strain USNM 41457)</name>
    <name type="common">Microsporidian parasite</name>
    <dbReference type="NCBI Taxonomy" id="1003232"/>
    <lineage>
        <taxon>Eukaryota</taxon>
        <taxon>Fungi</taxon>
        <taxon>Fungi incertae sedis</taxon>
        <taxon>Microsporidia</taxon>
        <taxon>Edhazardia</taxon>
    </lineage>
</organism>
<name>J9DHQ6_EDHAE</name>
<gene>
    <name evidence="2" type="ORF">EDEG_03413</name>
</gene>
<accession>J9DHQ6</accession>
<reference evidence="2 3" key="1">
    <citation type="submission" date="2011-08" db="EMBL/GenBank/DDBJ databases">
        <authorList>
            <person name="Liu Z.J."/>
            <person name="Shi F.L."/>
            <person name="Lu J.Q."/>
            <person name="Li M."/>
            <person name="Wang Z.L."/>
        </authorList>
    </citation>
    <scope>NUCLEOTIDE SEQUENCE [LARGE SCALE GENOMIC DNA]</scope>
    <source>
        <strain evidence="2 3">USNM 41457</strain>
    </source>
</reference>
<feature type="region of interest" description="Disordered" evidence="1">
    <location>
        <begin position="370"/>
        <end position="400"/>
    </location>
</feature>
<dbReference type="VEuPathDB" id="MicrosporidiaDB:EDEG_03413"/>
<reference evidence="3" key="2">
    <citation type="submission" date="2015-07" db="EMBL/GenBank/DDBJ databases">
        <title>Contrasting host-pathogen interactions and genome evolution in two generalist and specialist microsporidian pathogens of mosquitoes.</title>
        <authorList>
            <consortium name="The Broad Institute Genomics Platform"/>
            <consortium name="The Broad Institute Genome Sequencing Center for Infectious Disease"/>
            <person name="Cuomo C.A."/>
            <person name="Sanscrainte N.D."/>
            <person name="Goldberg J.M."/>
            <person name="Heiman D."/>
            <person name="Young S."/>
            <person name="Zeng Q."/>
            <person name="Becnel J.J."/>
            <person name="Birren B.W."/>
        </authorList>
    </citation>
    <scope>NUCLEOTIDE SEQUENCE [LARGE SCALE GENOMIC DNA]</scope>
    <source>
        <strain evidence="3">USNM 41457</strain>
    </source>
</reference>
<sequence length="819" mass="93921">MNIFEVLDSLDHTKLILLLETEKDPCKLENLLSAVHSEKFSIKEFGSVRNLNTVQYLLAKAIEYSSFSVDDVVIQAESAPNCDVTSQNVTTCTQKIEKDIGDDKRPMDNVDDNNSSKFTENCETNDLLVDVTEDKKICDADEKAEDIIEKEEYQTIESNLNGTHRNKSETRTEFIKQKSSDDIKTVMEAQLYSDEVKSENNITNDNSFLRKTVQSAPTSTKSSVNASQTGLDKIQNESNNKIYDKSDKSKLYRVNTSYEAELVEEYKRSAMIVIKKSSMNILNHEDSIGNNVLHYCAVLGSYDLTKLILDMGVNIKQNSCNSHAYEYCKEARTHKLLKTWAKTDISSNFVHYWEKRKNIIDFDTHESHIASPASPSESSYGLSNTNDLLSMKPGHQNDESEKNYLNEKFSKISLNVEKNENSNRSFSSNNVKYYKPDSESLNKENASCIGSTLNSSVLSNIGNLQSVDNTEEFLGEDIINLVNNKYVKNKDGNLLYTNCASPLVNEEAFDTISGGIQRSASFESLKANNMIEEREIKRLPGKLYIYLSTVVGYFTLRKDIKEIKFRISYNDETFDTRTFTPSSHIEIDEMFVLELKRSSAKIIIYMIVKFDEETTTKFFLTTKPYRKVLKSNININKDNLHKIHNNLCQKDAIWKRYKTGSIVKVIKDVFDESLPDASMLKCHLAFISTDEFRFFKIPRPHNFKSLSYWLRYRKNSFNKWFVGYVNIRGDNCTIATHLWRRRLVQWIGYSITVYNEITGVMIGKFDITGGKYSLYSENSESTVLENSVKLFLKDKCVEIQFDTKGKYNDAVKALTHMLD</sequence>
<dbReference type="Proteomes" id="UP000003163">
    <property type="component" value="Unassembled WGS sequence"/>
</dbReference>
<protein>
    <submittedName>
        <fullName evidence="2">Uncharacterized protein</fullName>
    </submittedName>
</protein>